<dbReference type="EMBL" id="SLWS01000007">
    <property type="protein sequence ID" value="TCO56023.1"/>
    <property type="molecule type" value="Genomic_DNA"/>
</dbReference>
<dbReference type="AlphaFoldDB" id="A0A4R2J9L2"/>
<keyword evidence="4" id="KW-1185">Reference proteome</keyword>
<keyword evidence="1" id="KW-0472">Membrane</keyword>
<evidence type="ECO:0000259" key="2">
    <source>
        <dbReference type="Pfam" id="PF14018"/>
    </source>
</evidence>
<evidence type="ECO:0000313" key="3">
    <source>
        <dbReference type="EMBL" id="TCO56023.1"/>
    </source>
</evidence>
<dbReference type="Pfam" id="PF14018">
    <property type="entry name" value="DUF4234"/>
    <property type="match status" value="1"/>
</dbReference>
<comment type="caution">
    <text evidence="3">The sequence shown here is derived from an EMBL/GenBank/DDBJ whole genome shotgun (WGS) entry which is preliminary data.</text>
</comment>
<accession>A0A4R2J9L2</accession>
<organism evidence="3 4">
    <name type="scientific">Actinocrispum wychmicini</name>
    <dbReference type="NCBI Taxonomy" id="1213861"/>
    <lineage>
        <taxon>Bacteria</taxon>
        <taxon>Bacillati</taxon>
        <taxon>Actinomycetota</taxon>
        <taxon>Actinomycetes</taxon>
        <taxon>Pseudonocardiales</taxon>
        <taxon>Pseudonocardiaceae</taxon>
        <taxon>Actinocrispum</taxon>
    </lineage>
</organism>
<dbReference type="Proteomes" id="UP000295680">
    <property type="component" value="Unassembled WGS sequence"/>
</dbReference>
<sequence>MTYESVGQFQQAAQPSTTGLAMRRRNPLAVWLGLPLITLGIYELVWYYKIHKEMAEYHRKPDAPVAGPLLVLILLGWTVIGAIATLYKTGERIRYAQRRAGLEETCSPVVGTLLVFVFGLGIMYYQTELNKIVDRDGVPAGTPVPLHGQS</sequence>
<feature type="transmembrane region" description="Helical" evidence="1">
    <location>
        <begin position="28"/>
        <end position="48"/>
    </location>
</feature>
<proteinExistence type="predicted"/>
<feature type="transmembrane region" description="Helical" evidence="1">
    <location>
        <begin position="69"/>
        <end position="87"/>
    </location>
</feature>
<reference evidence="3 4" key="1">
    <citation type="submission" date="2019-03" db="EMBL/GenBank/DDBJ databases">
        <title>Genomic Encyclopedia of Type Strains, Phase IV (KMG-IV): sequencing the most valuable type-strain genomes for metagenomic binning, comparative biology and taxonomic classification.</title>
        <authorList>
            <person name="Goeker M."/>
        </authorList>
    </citation>
    <scope>NUCLEOTIDE SEQUENCE [LARGE SCALE GENOMIC DNA]</scope>
    <source>
        <strain evidence="3 4">DSM 45934</strain>
    </source>
</reference>
<dbReference type="InterPro" id="IPR025328">
    <property type="entry name" value="DUF4234"/>
</dbReference>
<keyword evidence="1" id="KW-1133">Transmembrane helix</keyword>
<name>A0A4R2J9L2_9PSEU</name>
<protein>
    <submittedName>
        <fullName evidence="3">Uncharacterized protein DUF4234</fullName>
    </submittedName>
</protein>
<keyword evidence="1" id="KW-0812">Transmembrane</keyword>
<evidence type="ECO:0000256" key="1">
    <source>
        <dbReference type="SAM" id="Phobius"/>
    </source>
</evidence>
<dbReference type="RefSeq" id="WP_132122282.1">
    <property type="nucleotide sequence ID" value="NZ_SLWS01000007.1"/>
</dbReference>
<dbReference type="OrthoDB" id="4945834at2"/>
<feature type="domain" description="DUF4234" evidence="2">
    <location>
        <begin position="27"/>
        <end position="94"/>
    </location>
</feature>
<evidence type="ECO:0000313" key="4">
    <source>
        <dbReference type="Proteomes" id="UP000295680"/>
    </source>
</evidence>
<feature type="transmembrane region" description="Helical" evidence="1">
    <location>
        <begin position="107"/>
        <end position="125"/>
    </location>
</feature>
<gene>
    <name evidence="3" type="ORF">EV192_107448</name>
</gene>